<dbReference type="GO" id="GO:0016787">
    <property type="term" value="F:hydrolase activity"/>
    <property type="evidence" value="ECO:0007669"/>
    <property type="project" value="UniProtKB-KW"/>
</dbReference>
<evidence type="ECO:0000313" key="2">
    <source>
        <dbReference type="EMBL" id="MVA74636.1"/>
    </source>
</evidence>
<sequence>MERTLQKRIEVTDSWITVDVYGEPDGAAIVMIPGVMSKASVWRHVAGALTGWQTVAVVNRRGRHPSGPLGPGYSLGTEVADAAAVLAGFGDVRTLFGWSYGGLIALRLASTHPLPHVIAYEPVIRPFAAHALDDLRRASEADDPDATVEIVMRQVSGMDAAAVERLRMDDAAWQALRRLGVPVYQETLAIDQAEAGPGLARAAGRVDLVVGGLDRGLPPYGTSFDDVCRAVPGAAVHELPGQGHMAHLEAPRELAALVDRLGGPAASG</sequence>
<proteinExistence type="predicted"/>
<dbReference type="RefSeq" id="WP_197429661.1">
    <property type="nucleotide sequence ID" value="NZ_WPCU01000003.1"/>
</dbReference>
<dbReference type="Gene3D" id="3.40.50.1820">
    <property type="entry name" value="alpha/beta hydrolase"/>
    <property type="match status" value="1"/>
</dbReference>
<dbReference type="EMBL" id="WPCU01000003">
    <property type="protein sequence ID" value="MVA74636.1"/>
    <property type="molecule type" value="Genomic_DNA"/>
</dbReference>
<dbReference type="SUPFAM" id="SSF53474">
    <property type="entry name" value="alpha/beta-Hydrolases"/>
    <property type="match status" value="1"/>
</dbReference>
<reference evidence="2 3" key="1">
    <citation type="submission" date="2019-12" db="EMBL/GenBank/DDBJ databases">
        <title>Auraticoccus cholistani sp. nov., an actinomycete isolated from soil of Cholistan desert.</title>
        <authorList>
            <person name="Cheema M.T."/>
        </authorList>
    </citation>
    <scope>NUCLEOTIDE SEQUENCE [LARGE SCALE GENOMIC DNA]</scope>
    <source>
        <strain evidence="2 3">F435</strain>
    </source>
</reference>
<comment type="caution">
    <text evidence="2">The sequence shown here is derived from an EMBL/GenBank/DDBJ whole genome shotgun (WGS) entry which is preliminary data.</text>
</comment>
<dbReference type="InterPro" id="IPR000073">
    <property type="entry name" value="AB_hydrolase_1"/>
</dbReference>
<accession>A0A6A9UP34</accession>
<dbReference type="Proteomes" id="UP000435304">
    <property type="component" value="Unassembled WGS sequence"/>
</dbReference>
<dbReference type="Pfam" id="PF12697">
    <property type="entry name" value="Abhydrolase_6"/>
    <property type="match status" value="1"/>
</dbReference>
<gene>
    <name evidence="2" type="ORF">GC722_01080</name>
</gene>
<dbReference type="InterPro" id="IPR050228">
    <property type="entry name" value="Carboxylesterase_BioH"/>
</dbReference>
<dbReference type="PANTHER" id="PTHR43194:SF2">
    <property type="entry name" value="PEROXISOMAL MEMBRANE PROTEIN LPX1"/>
    <property type="match status" value="1"/>
</dbReference>
<evidence type="ECO:0000259" key="1">
    <source>
        <dbReference type="Pfam" id="PF12697"/>
    </source>
</evidence>
<name>A0A6A9UP34_9ACTN</name>
<feature type="domain" description="AB hydrolase-1" evidence="1">
    <location>
        <begin position="29"/>
        <end position="256"/>
    </location>
</feature>
<organism evidence="2 3">
    <name type="scientific">Auraticoccus cholistanensis</name>
    <dbReference type="NCBI Taxonomy" id="2656650"/>
    <lineage>
        <taxon>Bacteria</taxon>
        <taxon>Bacillati</taxon>
        <taxon>Actinomycetota</taxon>
        <taxon>Actinomycetes</taxon>
        <taxon>Propionibacteriales</taxon>
        <taxon>Propionibacteriaceae</taxon>
        <taxon>Auraticoccus</taxon>
    </lineage>
</organism>
<dbReference type="AlphaFoldDB" id="A0A6A9UP34"/>
<evidence type="ECO:0000313" key="3">
    <source>
        <dbReference type="Proteomes" id="UP000435304"/>
    </source>
</evidence>
<keyword evidence="2" id="KW-0378">Hydrolase</keyword>
<protein>
    <submittedName>
        <fullName evidence="2">Alpha/beta fold hydrolase</fullName>
    </submittedName>
</protein>
<dbReference type="PANTHER" id="PTHR43194">
    <property type="entry name" value="HYDROLASE ALPHA/BETA FOLD FAMILY"/>
    <property type="match status" value="1"/>
</dbReference>
<keyword evidence="3" id="KW-1185">Reference proteome</keyword>
<dbReference type="InterPro" id="IPR029058">
    <property type="entry name" value="AB_hydrolase_fold"/>
</dbReference>